<dbReference type="AlphaFoldDB" id="A0A4Q7KQU1"/>
<name>A0A4Q7KQU1_9PSEU</name>
<keyword evidence="2" id="KW-0813">Transport</keyword>
<organism evidence="5 6">
    <name type="scientific">Herbihabitans rhizosphaerae</name>
    <dbReference type="NCBI Taxonomy" id="1872711"/>
    <lineage>
        <taxon>Bacteria</taxon>
        <taxon>Bacillati</taxon>
        <taxon>Actinomycetota</taxon>
        <taxon>Actinomycetes</taxon>
        <taxon>Pseudonocardiales</taxon>
        <taxon>Pseudonocardiaceae</taxon>
        <taxon>Herbihabitans</taxon>
    </lineage>
</organism>
<gene>
    <name evidence="5" type="ORF">EV193_104415</name>
</gene>
<feature type="chain" id="PRO_5039311904" evidence="4">
    <location>
        <begin position="22"/>
        <end position="428"/>
    </location>
</feature>
<dbReference type="PROSITE" id="PS51257">
    <property type="entry name" value="PROKAR_LIPOPROTEIN"/>
    <property type="match status" value="1"/>
</dbReference>
<comment type="similarity">
    <text evidence="1">Belongs to the bacterial solute-binding protein 1 family.</text>
</comment>
<dbReference type="GO" id="GO:0055052">
    <property type="term" value="C:ATP-binding cassette (ABC) transporter complex, substrate-binding subunit-containing"/>
    <property type="evidence" value="ECO:0007669"/>
    <property type="project" value="TreeGrafter"/>
</dbReference>
<dbReference type="GO" id="GO:1901982">
    <property type="term" value="F:maltose binding"/>
    <property type="evidence" value="ECO:0007669"/>
    <property type="project" value="TreeGrafter"/>
</dbReference>
<dbReference type="Gene3D" id="3.40.190.10">
    <property type="entry name" value="Periplasmic binding protein-like II"/>
    <property type="match status" value="2"/>
</dbReference>
<dbReference type="Proteomes" id="UP000294257">
    <property type="component" value="Unassembled WGS sequence"/>
</dbReference>
<evidence type="ECO:0000313" key="6">
    <source>
        <dbReference type="Proteomes" id="UP000294257"/>
    </source>
</evidence>
<evidence type="ECO:0000313" key="5">
    <source>
        <dbReference type="EMBL" id="RZS39199.1"/>
    </source>
</evidence>
<dbReference type="SUPFAM" id="SSF53850">
    <property type="entry name" value="Periplasmic binding protein-like II"/>
    <property type="match status" value="1"/>
</dbReference>
<proteinExistence type="inferred from homology"/>
<dbReference type="PANTHER" id="PTHR30061:SF50">
    <property type="entry name" value="MALTOSE_MALTODEXTRIN-BINDING PERIPLASMIC PROTEIN"/>
    <property type="match status" value="1"/>
</dbReference>
<sequence>MKTSRLAALAALALVVTGCGSSTGSTDGAAGDGGPPPILTVWQMGPGSPEQTTFLDGVEAEFRKNYPNTDVVIKYVPWSQAATAFQKAAAGGEGPDVTEIGNTDVQSHIEQGNLADISAEVNAWPEGKDLNKGALANDQANGKTYAVPWYGGVRAVWYRKDWFAELNIAVPKSWPELVAAARKIQDTKKVPGIAAPSDQTNAILSFVWANGGDIAAKEGNKWVGKLADPKARQALEFYTGLVRTERVAPDKYVGKNELQGPQQDFALGQLGMYIDGSWALPELKQIKDDSANWGTFPVPGPTGGTAPVFSGGSDLAIWQTTKSKKASFDYITVLNNKRNAQVFADSQKFLPQFTDLLRGSRYASDPLMSAFATAANAGVRFTPTSKGWADYEQSKKVLPNAVKEVMQGASVETACKQADQQAGQLLNP</sequence>
<dbReference type="RefSeq" id="WP_130344759.1">
    <property type="nucleotide sequence ID" value="NZ_SGWQ01000004.1"/>
</dbReference>
<dbReference type="EMBL" id="SGWQ01000004">
    <property type="protein sequence ID" value="RZS39199.1"/>
    <property type="molecule type" value="Genomic_DNA"/>
</dbReference>
<dbReference type="GO" id="GO:0015768">
    <property type="term" value="P:maltose transport"/>
    <property type="evidence" value="ECO:0007669"/>
    <property type="project" value="TreeGrafter"/>
</dbReference>
<evidence type="ECO:0000256" key="4">
    <source>
        <dbReference type="SAM" id="SignalP"/>
    </source>
</evidence>
<dbReference type="OrthoDB" id="3561718at2"/>
<dbReference type="InterPro" id="IPR006059">
    <property type="entry name" value="SBP"/>
</dbReference>
<evidence type="ECO:0000256" key="3">
    <source>
        <dbReference type="ARBA" id="ARBA00022729"/>
    </source>
</evidence>
<dbReference type="GO" id="GO:0042956">
    <property type="term" value="P:maltodextrin transmembrane transport"/>
    <property type="evidence" value="ECO:0007669"/>
    <property type="project" value="TreeGrafter"/>
</dbReference>
<comment type="caution">
    <text evidence="5">The sequence shown here is derived from an EMBL/GenBank/DDBJ whole genome shotgun (WGS) entry which is preliminary data.</text>
</comment>
<protein>
    <submittedName>
        <fullName evidence="5">Carbohydrate ABC transporter substrate-binding protein (CUT1 family)</fullName>
    </submittedName>
</protein>
<evidence type="ECO:0000256" key="1">
    <source>
        <dbReference type="ARBA" id="ARBA00008520"/>
    </source>
</evidence>
<dbReference type="PANTHER" id="PTHR30061">
    <property type="entry name" value="MALTOSE-BINDING PERIPLASMIC PROTEIN"/>
    <property type="match status" value="1"/>
</dbReference>
<feature type="signal peptide" evidence="4">
    <location>
        <begin position="1"/>
        <end position="21"/>
    </location>
</feature>
<accession>A0A4Q7KQU1</accession>
<evidence type="ECO:0000256" key="2">
    <source>
        <dbReference type="ARBA" id="ARBA00022448"/>
    </source>
</evidence>
<reference evidence="5 6" key="1">
    <citation type="submission" date="2019-02" db="EMBL/GenBank/DDBJ databases">
        <title>Genomic Encyclopedia of Type Strains, Phase IV (KMG-IV): sequencing the most valuable type-strain genomes for metagenomic binning, comparative biology and taxonomic classification.</title>
        <authorList>
            <person name="Goeker M."/>
        </authorList>
    </citation>
    <scope>NUCLEOTIDE SEQUENCE [LARGE SCALE GENOMIC DNA]</scope>
    <source>
        <strain evidence="5 6">DSM 101727</strain>
    </source>
</reference>
<keyword evidence="3 4" id="KW-0732">Signal</keyword>
<dbReference type="Pfam" id="PF01547">
    <property type="entry name" value="SBP_bac_1"/>
    <property type="match status" value="1"/>
</dbReference>
<keyword evidence="6" id="KW-1185">Reference proteome</keyword>